<dbReference type="PROSITE" id="PS50053">
    <property type="entry name" value="UBIQUITIN_2"/>
    <property type="match status" value="1"/>
</dbReference>
<reference evidence="2" key="1">
    <citation type="submission" date="2021-01" db="EMBL/GenBank/DDBJ databases">
        <authorList>
            <consortium name="Genoscope - CEA"/>
            <person name="William W."/>
        </authorList>
    </citation>
    <scope>NUCLEOTIDE SEQUENCE</scope>
</reference>
<dbReference type="InterPro" id="IPR000626">
    <property type="entry name" value="Ubiquitin-like_dom"/>
</dbReference>
<feature type="domain" description="Ubiquitin-like" evidence="1">
    <location>
        <begin position="197"/>
        <end position="262"/>
    </location>
</feature>
<proteinExistence type="predicted"/>
<comment type="caution">
    <text evidence="2">The sequence shown here is derived from an EMBL/GenBank/DDBJ whole genome shotgun (WGS) entry which is preliminary data.</text>
</comment>
<dbReference type="PANTHER" id="PTHR13609">
    <property type="entry name" value="UBIQUITIN DOMAIN CONTAINING 1 PROTEIN-RELATED"/>
    <property type="match status" value="1"/>
</dbReference>
<organism evidence="2 3">
    <name type="scientific">Paramecium octaurelia</name>
    <dbReference type="NCBI Taxonomy" id="43137"/>
    <lineage>
        <taxon>Eukaryota</taxon>
        <taxon>Sar</taxon>
        <taxon>Alveolata</taxon>
        <taxon>Ciliophora</taxon>
        <taxon>Intramacronucleata</taxon>
        <taxon>Oligohymenophorea</taxon>
        <taxon>Peniculida</taxon>
        <taxon>Parameciidae</taxon>
        <taxon>Paramecium</taxon>
    </lineage>
</organism>
<sequence length="340" mass="39457">MNDDDGEELCAGDSDDGDDQDVQEVMMMLSLKISRMLMKLAIEINQSIILCSNKSKELYYQEDQYLHLLDIQNPVNVNHKYANHFTLIQNKYTGIGIRLTNQYTTNLSKSEWELMQNQFWDSYKDSTHWSSIRNALSQDDEQSSITILMLSKLKMINNTIQLLISDKQVFQVPVFVINEPISWNNEHLVLHFEKSSLKVSIRSSKLPKDFLIETESTSTVLEVKQKILEVAKERTCRLYLNGRELVDKNYLGNYDITSGTILLKCHLQHQKPELDDITTYNINKIIETNKSASIFELILDNCKFNMDTSLNSCNMLNLQNIPKIDSLKRLTLDYNFITKF</sequence>
<dbReference type="AlphaFoldDB" id="A0A8S1S9S8"/>
<dbReference type="EMBL" id="CAJJDP010000006">
    <property type="protein sequence ID" value="CAD8136130.1"/>
    <property type="molecule type" value="Genomic_DNA"/>
</dbReference>
<evidence type="ECO:0000313" key="2">
    <source>
        <dbReference type="EMBL" id="CAD8136130.1"/>
    </source>
</evidence>
<keyword evidence="3" id="KW-1185">Reference proteome</keyword>
<name>A0A8S1S9S8_PAROT</name>
<dbReference type="InterPro" id="IPR039869">
    <property type="entry name" value="UBTD1/2"/>
</dbReference>
<dbReference type="Pfam" id="PF00240">
    <property type="entry name" value="ubiquitin"/>
    <property type="match status" value="1"/>
</dbReference>
<protein>
    <recommendedName>
        <fullName evidence="1">Ubiquitin-like domain-containing protein</fullName>
    </recommendedName>
</protein>
<dbReference type="Proteomes" id="UP000683925">
    <property type="component" value="Unassembled WGS sequence"/>
</dbReference>
<accession>A0A8S1S9S8</accession>
<evidence type="ECO:0000259" key="1">
    <source>
        <dbReference type="PROSITE" id="PS50053"/>
    </source>
</evidence>
<evidence type="ECO:0000313" key="3">
    <source>
        <dbReference type="Proteomes" id="UP000683925"/>
    </source>
</evidence>
<gene>
    <name evidence="2" type="ORF">POCTA_138.1.T0070230</name>
</gene>